<sequence>MRTMLISMTESPSWPSFKVEIGNIGAHSAYTLFMLSSIRRLSHIQGFHNELWGLYGNEIARRDRKGVV</sequence>
<dbReference type="EMBL" id="CBTN010000003">
    <property type="protein sequence ID" value="CDH49290.1"/>
    <property type="molecule type" value="Genomic_DNA"/>
</dbReference>
<organism evidence="1 2">
    <name type="scientific">Lichtheimia corymbifera JMRC:FSU:9682</name>
    <dbReference type="NCBI Taxonomy" id="1263082"/>
    <lineage>
        <taxon>Eukaryota</taxon>
        <taxon>Fungi</taxon>
        <taxon>Fungi incertae sedis</taxon>
        <taxon>Mucoromycota</taxon>
        <taxon>Mucoromycotina</taxon>
        <taxon>Mucoromycetes</taxon>
        <taxon>Mucorales</taxon>
        <taxon>Lichtheimiaceae</taxon>
        <taxon>Lichtheimia</taxon>
    </lineage>
</organism>
<evidence type="ECO:0000313" key="2">
    <source>
        <dbReference type="Proteomes" id="UP000027586"/>
    </source>
</evidence>
<dbReference type="VEuPathDB" id="FungiDB:LCOR_01038.1"/>
<accession>A0A068RHT4</accession>
<comment type="caution">
    <text evidence="1">The sequence shown here is derived from an EMBL/GenBank/DDBJ whole genome shotgun (WGS) entry which is preliminary data.</text>
</comment>
<protein>
    <submittedName>
        <fullName evidence="1">Uncharacterized protein</fullName>
    </submittedName>
</protein>
<gene>
    <name evidence="1" type="ORF">LCOR_01038.1</name>
</gene>
<keyword evidence="2" id="KW-1185">Reference proteome</keyword>
<dbReference type="Proteomes" id="UP000027586">
    <property type="component" value="Unassembled WGS sequence"/>
</dbReference>
<dbReference type="AlphaFoldDB" id="A0A068RHT4"/>
<reference evidence="1" key="1">
    <citation type="submission" date="2013-08" db="EMBL/GenBank/DDBJ databases">
        <title>Gene expansion shapes genome architecture in the human pathogen Lichtheimia corymbifera: an evolutionary genomics analysis in the ancient terrestrial Mucorales (Mucoromycotina).</title>
        <authorList>
            <person name="Schwartze V.U."/>
            <person name="Winter S."/>
            <person name="Shelest E."/>
            <person name="Marcet-Houben M."/>
            <person name="Horn F."/>
            <person name="Wehner S."/>
            <person name="Hoffmann K."/>
            <person name="Riege K."/>
            <person name="Sammeth M."/>
            <person name="Nowrousian M."/>
            <person name="Valiante V."/>
            <person name="Linde J."/>
            <person name="Jacobsen I.D."/>
            <person name="Marz M."/>
            <person name="Brakhage A.A."/>
            <person name="Gabaldon T."/>
            <person name="Bocker S."/>
            <person name="Voigt K."/>
        </authorList>
    </citation>
    <scope>NUCLEOTIDE SEQUENCE [LARGE SCALE GENOMIC DNA]</scope>
    <source>
        <strain evidence="1">FSU 9682</strain>
    </source>
</reference>
<name>A0A068RHT4_9FUNG</name>
<evidence type="ECO:0000313" key="1">
    <source>
        <dbReference type="EMBL" id="CDH49290.1"/>
    </source>
</evidence>
<proteinExistence type="predicted"/>